<protein>
    <submittedName>
        <fullName evidence="2">VOC family protein</fullName>
    </submittedName>
</protein>
<dbReference type="InterPro" id="IPR037523">
    <property type="entry name" value="VOC_core"/>
</dbReference>
<evidence type="ECO:0000313" key="2">
    <source>
        <dbReference type="EMBL" id="MEU0708328.1"/>
    </source>
</evidence>
<organism evidence="2 3">
    <name type="scientific">Streptomyces lavendulocolor</name>
    <dbReference type="NCBI Taxonomy" id="67316"/>
    <lineage>
        <taxon>Bacteria</taxon>
        <taxon>Bacillati</taxon>
        <taxon>Actinomycetota</taxon>
        <taxon>Actinomycetes</taxon>
        <taxon>Kitasatosporales</taxon>
        <taxon>Streptomycetaceae</taxon>
        <taxon>Streptomyces</taxon>
    </lineage>
</organism>
<dbReference type="Gene3D" id="3.30.720.120">
    <property type="match status" value="1"/>
</dbReference>
<dbReference type="InterPro" id="IPR029068">
    <property type="entry name" value="Glyas_Bleomycin-R_OHBP_Dase"/>
</dbReference>
<gene>
    <name evidence="2" type="ORF">ABZ508_13315</name>
</gene>
<dbReference type="PROSITE" id="PS51819">
    <property type="entry name" value="VOC"/>
    <property type="match status" value="1"/>
</dbReference>
<proteinExistence type="predicted"/>
<feature type="domain" description="VOC" evidence="1">
    <location>
        <begin position="4"/>
        <end position="124"/>
    </location>
</feature>
<dbReference type="EMBL" id="JBEXZR010000009">
    <property type="protein sequence ID" value="MEU0708328.1"/>
    <property type="molecule type" value="Genomic_DNA"/>
</dbReference>
<reference evidence="2 3" key="1">
    <citation type="submission" date="2024-06" db="EMBL/GenBank/DDBJ databases">
        <title>The Natural Products Discovery Center: Release of the First 8490 Sequenced Strains for Exploring Actinobacteria Biosynthetic Diversity.</title>
        <authorList>
            <person name="Kalkreuter E."/>
            <person name="Kautsar S.A."/>
            <person name="Yang D."/>
            <person name="Bader C.D."/>
            <person name="Teijaro C.N."/>
            <person name="Fluegel L."/>
            <person name="Davis C.M."/>
            <person name="Simpson J.R."/>
            <person name="Lauterbach L."/>
            <person name="Steele A.D."/>
            <person name="Gui C."/>
            <person name="Meng S."/>
            <person name="Li G."/>
            <person name="Viehrig K."/>
            <person name="Ye F."/>
            <person name="Su P."/>
            <person name="Kiefer A.F."/>
            <person name="Nichols A."/>
            <person name="Cepeda A.J."/>
            <person name="Yan W."/>
            <person name="Fan B."/>
            <person name="Jiang Y."/>
            <person name="Adhikari A."/>
            <person name="Zheng C.-J."/>
            <person name="Schuster L."/>
            <person name="Cowan T.M."/>
            <person name="Smanski M.J."/>
            <person name="Chevrette M.G."/>
            <person name="De Carvalho L.P.S."/>
            <person name="Shen B."/>
        </authorList>
    </citation>
    <scope>NUCLEOTIDE SEQUENCE [LARGE SCALE GENOMIC DNA]</scope>
    <source>
        <strain evidence="2 3">NPDC006337</strain>
    </source>
</reference>
<dbReference type="InterPro" id="IPR004360">
    <property type="entry name" value="Glyas_Fos-R_dOase_dom"/>
</dbReference>
<dbReference type="Proteomes" id="UP001550378">
    <property type="component" value="Unassembled WGS sequence"/>
</dbReference>
<dbReference type="RefSeq" id="WP_359659811.1">
    <property type="nucleotide sequence ID" value="NZ_JBEXZP010000693.1"/>
</dbReference>
<dbReference type="Gene3D" id="3.30.720.110">
    <property type="match status" value="1"/>
</dbReference>
<keyword evidence="3" id="KW-1185">Reference proteome</keyword>
<dbReference type="Pfam" id="PF00903">
    <property type="entry name" value="Glyoxalase"/>
    <property type="match status" value="1"/>
</dbReference>
<name>A0ABV2W463_9ACTN</name>
<evidence type="ECO:0000313" key="3">
    <source>
        <dbReference type="Proteomes" id="UP001550378"/>
    </source>
</evidence>
<sequence>MQVTATTVSLTVDNVARSRDFFVDHLGYQERMAADGFASLHRPDAAADVVLLRRGIEVLPPDQRHQRAGGLILALTLADGIAEEERRLRAEGVEITMPLRQEPWGERLFQITDPNGVVVQFVEWADSAAGSAAAENDA</sequence>
<dbReference type="SUPFAM" id="SSF54593">
    <property type="entry name" value="Glyoxalase/Bleomycin resistance protein/Dihydroxybiphenyl dioxygenase"/>
    <property type="match status" value="1"/>
</dbReference>
<comment type="caution">
    <text evidence="2">The sequence shown here is derived from an EMBL/GenBank/DDBJ whole genome shotgun (WGS) entry which is preliminary data.</text>
</comment>
<evidence type="ECO:0000259" key="1">
    <source>
        <dbReference type="PROSITE" id="PS51819"/>
    </source>
</evidence>
<accession>A0ABV2W463</accession>